<comment type="caution">
    <text evidence="1">The sequence shown here is derived from an EMBL/GenBank/DDBJ whole genome shotgun (WGS) entry which is preliminary data.</text>
</comment>
<protein>
    <submittedName>
        <fullName evidence="1">Uncharacterized protein</fullName>
    </submittedName>
</protein>
<evidence type="ECO:0000313" key="2">
    <source>
        <dbReference type="Proteomes" id="UP001165960"/>
    </source>
</evidence>
<reference evidence="1" key="1">
    <citation type="submission" date="2022-04" db="EMBL/GenBank/DDBJ databases">
        <title>Genome of the entomopathogenic fungus Entomophthora muscae.</title>
        <authorList>
            <person name="Elya C."/>
            <person name="Lovett B.R."/>
            <person name="Lee E."/>
            <person name="Macias A.M."/>
            <person name="Hajek A.E."/>
            <person name="De Bivort B.L."/>
            <person name="Kasson M.T."/>
            <person name="De Fine Licht H.H."/>
            <person name="Stajich J.E."/>
        </authorList>
    </citation>
    <scope>NUCLEOTIDE SEQUENCE</scope>
    <source>
        <strain evidence="1">Berkeley</strain>
    </source>
</reference>
<evidence type="ECO:0000313" key="1">
    <source>
        <dbReference type="EMBL" id="KAJ9067382.1"/>
    </source>
</evidence>
<name>A0ACC2SZ50_9FUNG</name>
<accession>A0ACC2SZ50</accession>
<sequence>MFSNAHGGLTALLQTRSDDSGRALNSLLGGRTTVLKVFGRLGCPFTRYDAHCLSQQKKKLSKVGATLIGVTFESGEDGLGLKGLWDGEMYLDTKREVYRFFCLQRMFKLKALKCSACKETSKTTI</sequence>
<proteinExistence type="predicted"/>
<organism evidence="1 2">
    <name type="scientific">Entomophthora muscae</name>
    <dbReference type="NCBI Taxonomy" id="34485"/>
    <lineage>
        <taxon>Eukaryota</taxon>
        <taxon>Fungi</taxon>
        <taxon>Fungi incertae sedis</taxon>
        <taxon>Zoopagomycota</taxon>
        <taxon>Entomophthoromycotina</taxon>
        <taxon>Entomophthoromycetes</taxon>
        <taxon>Entomophthorales</taxon>
        <taxon>Entomophthoraceae</taxon>
        <taxon>Entomophthora</taxon>
    </lineage>
</organism>
<dbReference type="EMBL" id="QTSX02004261">
    <property type="protein sequence ID" value="KAJ9067382.1"/>
    <property type="molecule type" value="Genomic_DNA"/>
</dbReference>
<gene>
    <name evidence="1" type="ORF">DSO57_1000291</name>
</gene>
<keyword evidence="2" id="KW-1185">Reference proteome</keyword>
<dbReference type="Proteomes" id="UP001165960">
    <property type="component" value="Unassembled WGS sequence"/>
</dbReference>